<gene>
    <name evidence="1" type="ORF">ElyMa_003435300</name>
</gene>
<name>A0AAV4JV03_9GAST</name>
<dbReference type="EMBL" id="BMAT01007048">
    <property type="protein sequence ID" value="GFS25196.1"/>
    <property type="molecule type" value="Genomic_DNA"/>
</dbReference>
<keyword evidence="2" id="KW-1185">Reference proteome</keyword>
<comment type="caution">
    <text evidence="1">The sequence shown here is derived from an EMBL/GenBank/DDBJ whole genome shotgun (WGS) entry which is preliminary data.</text>
</comment>
<proteinExistence type="predicted"/>
<evidence type="ECO:0000313" key="1">
    <source>
        <dbReference type="EMBL" id="GFS25196.1"/>
    </source>
</evidence>
<reference evidence="1 2" key="1">
    <citation type="journal article" date="2021" name="Elife">
        <title>Chloroplast acquisition without the gene transfer in kleptoplastic sea slugs, Plakobranchus ocellatus.</title>
        <authorList>
            <person name="Maeda T."/>
            <person name="Takahashi S."/>
            <person name="Yoshida T."/>
            <person name="Shimamura S."/>
            <person name="Takaki Y."/>
            <person name="Nagai Y."/>
            <person name="Toyoda A."/>
            <person name="Suzuki Y."/>
            <person name="Arimoto A."/>
            <person name="Ishii H."/>
            <person name="Satoh N."/>
            <person name="Nishiyama T."/>
            <person name="Hasebe M."/>
            <person name="Maruyama T."/>
            <person name="Minagawa J."/>
            <person name="Obokata J."/>
            <person name="Shigenobu S."/>
        </authorList>
    </citation>
    <scope>NUCLEOTIDE SEQUENCE [LARGE SCALE GENOMIC DNA]</scope>
</reference>
<dbReference type="Proteomes" id="UP000762676">
    <property type="component" value="Unassembled WGS sequence"/>
</dbReference>
<sequence>MALSVALKVTPQRVWTDSMQKSVSGTISKLVAADRIPICVSGLRAAGHLLKYLLDNELSPATVTELETLLVKVTSTITWCDVEKMKN</sequence>
<accession>A0AAV4JV03</accession>
<protein>
    <submittedName>
        <fullName evidence="1">Translational activator GCN1</fullName>
    </submittedName>
</protein>
<dbReference type="AlphaFoldDB" id="A0AAV4JV03"/>
<evidence type="ECO:0000313" key="2">
    <source>
        <dbReference type="Proteomes" id="UP000762676"/>
    </source>
</evidence>
<organism evidence="1 2">
    <name type="scientific">Elysia marginata</name>
    <dbReference type="NCBI Taxonomy" id="1093978"/>
    <lineage>
        <taxon>Eukaryota</taxon>
        <taxon>Metazoa</taxon>
        <taxon>Spiralia</taxon>
        <taxon>Lophotrochozoa</taxon>
        <taxon>Mollusca</taxon>
        <taxon>Gastropoda</taxon>
        <taxon>Heterobranchia</taxon>
        <taxon>Euthyneura</taxon>
        <taxon>Panpulmonata</taxon>
        <taxon>Sacoglossa</taxon>
        <taxon>Placobranchoidea</taxon>
        <taxon>Plakobranchidae</taxon>
        <taxon>Elysia</taxon>
    </lineage>
</organism>
<dbReference type="Pfam" id="PF25801">
    <property type="entry name" value="HEAT_GCN1_C_2"/>
    <property type="match status" value="1"/>
</dbReference>